<sequence>MAETMDLPLEDLGRLSLEADEEVMVGPACVVFAKSEVITLIRGGADKRSILKGLNESIASRVYQARSGTSDPFICSPQTSAALTGVLGVIAAYRAYPPVLPQADV</sequence>
<reference evidence="1" key="1">
    <citation type="journal article" date="2020" name="mSystems">
        <title>Genome- and Community-Level Interaction Insights into Carbon Utilization and Element Cycling Functions of Hydrothermarchaeota in Hydrothermal Sediment.</title>
        <authorList>
            <person name="Zhou Z."/>
            <person name="Liu Y."/>
            <person name="Xu W."/>
            <person name="Pan J."/>
            <person name="Luo Z.H."/>
            <person name="Li M."/>
        </authorList>
    </citation>
    <scope>NUCLEOTIDE SEQUENCE [LARGE SCALE GENOMIC DNA]</scope>
    <source>
        <strain evidence="1">HyVt-185</strain>
    </source>
</reference>
<dbReference type="EMBL" id="DQZR01000254">
    <property type="protein sequence ID" value="HDM36788.1"/>
    <property type="molecule type" value="Genomic_DNA"/>
</dbReference>
<accession>A0A7C1AW30</accession>
<proteinExistence type="predicted"/>
<dbReference type="Gene3D" id="3.30.420.40">
    <property type="match status" value="1"/>
</dbReference>
<dbReference type="AlphaFoldDB" id="A0A7C1AW30"/>
<dbReference type="InterPro" id="IPR051805">
    <property type="entry name" value="Dehydratase_Activator_Redct"/>
</dbReference>
<evidence type="ECO:0000313" key="1">
    <source>
        <dbReference type="EMBL" id="HDM36788.1"/>
    </source>
</evidence>
<dbReference type="PANTHER" id="PTHR32329">
    <property type="entry name" value="BIFUNCTIONAL PROTEIN [INCLUDES 2-HYDROXYACYL-COA DEHYDRATASE (N-TER) AND ITS ACTIVATOR DOMAIN (C_TERM)-RELATED"/>
    <property type="match status" value="1"/>
</dbReference>
<dbReference type="PANTHER" id="PTHR32329:SF2">
    <property type="entry name" value="BIFUNCTIONAL PROTEIN [INCLUDES 2-HYDROXYACYL-COA DEHYDRATASE (N-TER) AND ITS ACTIVATOR DOMAIN (C_TERM)"/>
    <property type="match status" value="1"/>
</dbReference>
<dbReference type="Proteomes" id="UP000885863">
    <property type="component" value="Unassembled WGS sequence"/>
</dbReference>
<protein>
    <submittedName>
        <fullName evidence="1">Uncharacterized protein</fullName>
    </submittedName>
</protein>
<comment type="caution">
    <text evidence="1">The sequence shown here is derived from an EMBL/GenBank/DDBJ whole genome shotgun (WGS) entry which is preliminary data.</text>
</comment>
<organism evidence="1">
    <name type="scientific">Candidatus Syntropharchaeum butanivorans</name>
    <dbReference type="NCBI Taxonomy" id="1839936"/>
    <lineage>
        <taxon>Archaea</taxon>
        <taxon>Methanobacteriati</taxon>
        <taxon>Methanobacteriota</taxon>
        <taxon>Stenosarchaea group</taxon>
        <taxon>Methanomicrobia</taxon>
        <taxon>Methanosarcinales</taxon>
        <taxon>ANME-2 cluster</taxon>
        <taxon>Candidatus Syntropharchaeum</taxon>
    </lineage>
</organism>
<gene>
    <name evidence="1" type="ORF">ENG09_06050</name>
</gene>
<name>A0A7C1AW30_9EURY</name>